<comment type="caution">
    <text evidence="2">The sequence shown here is derived from an EMBL/GenBank/DDBJ whole genome shotgun (WGS) entry which is preliminary data.</text>
</comment>
<dbReference type="EMBL" id="BLKC01000071">
    <property type="protein sequence ID" value="GFF47778.1"/>
    <property type="molecule type" value="Genomic_DNA"/>
</dbReference>
<accession>A0A8H3P7R9</accession>
<sequence length="163" mass="17260">MIPKTQARRSAFTSPSTSPFPPTSPNPLLVTRHPMHETMARPTQPRHTIQHPLLMPPLLEHLCMHAARNQMVIREGDPVALADLAGVGARGRPYRRRGGHTGYVLAQHWGEEVGDVGGVGHEAVDGEGVGDGDGDGSCYGLEEGAGERGGGVFVCEDGVVLDG</sequence>
<reference evidence="2 3" key="1">
    <citation type="submission" date="2020-01" db="EMBL/GenBank/DDBJ databases">
        <title>Draft genome sequence of Aspergillus udagawae IFM 46972.</title>
        <authorList>
            <person name="Takahashi H."/>
            <person name="Yaguchi T."/>
        </authorList>
    </citation>
    <scope>NUCLEOTIDE SEQUENCE [LARGE SCALE GENOMIC DNA]</scope>
    <source>
        <strain evidence="2 3">IFM 46972</strain>
    </source>
</reference>
<gene>
    <name evidence="2" type="ORF">IFM46972_08385</name>
</gene>
<dbReference type="AlphaFoldDB" id="A0A8H3P7R9"/>
<dbReference type="Proteomes" id="UP000465221">
    <property type="component" value="Unassembled WGS sequence"/>
</dbReference>
<evidence type="ECO:0000256" key="1">
    <source>
        <dbReference type="SAM" id="MobiDB-lite"/>
    </source>
</evidence>
<name>A0A8H3P7R9_9EURO</name>
<organism evidence="2 3">
    <name type="scientific">Aspergillus udagawae</name>
    <dbReference type="NCBI Taxonomy" id="91492"/>
    <lineage>
        <taxon>Eukaryota</taxon>
        <taxon>Fungi</taxon>
        <taxon>Dikarya</taxon>
        <taxon>Ascomycota</taxon>
        <taxon>Pezizomycotina</taxon>
        <taxon>Eurotiomycetes</taxon>
        <taxon>Eurotiomycetidae</taxon>
        <taxon>Eurotiales</taxon>
        <taxon>Aspergillaceae</taxon>
        <taxon>Aspergillus</taxon>
        <taxon>Aspergillus subgen. Fumigati</taxon>
    </lineage>
</organism>
<proteinExistence type="predicted"/>
<feature type="compositionally biased region" description="Low complexity" evidence="1">
    <location>
        <begin position="8"/>
        <end position="17"/>
    </location>
</feature>
<protein>
    <submittedName>
        <fullName evidence="2">Uncharacterized protein</fullName>
    </submittedName>
</protein>
<evidence type="ECO:0000313" key="2">
    <source>
        <dbReference type="EMBL" id="GFF47778.1"/>
    </source>
</evidence>
<evidence type="ECO:0000313" key="3">
    <source>
        <dbReference type="Proteomes" id="UP000465221"/>
    </source>
</evidence>
<feature type="region of interest" description="Disordered" evidence="1">
    <location>
        <begin position="1"/>
        <end position="30"/>
    </location>
</feature>